<keyword evidence="1" id="KW-0472">Membrane</keyword>
<dbReference type="Gene3D" id="1.10.472.10">
    <property type="entry name" value="Cyclin-like"/>
    <property type="match status" value="2"/>
</dbReference>
<name>A0AAW1M5I9_SAPOF</name>
<reference evidence="2" key="1">
    <citation type="submission" date="2024-03" db="EMBL/GenBank/DDBJ databases">
        <title>WGS assembly of Saponaria officinalis var. Norfolk2.</title>
        <authorList>
            <person name="Jenkins J."/>
            <person name="Shu S."/>
            <person name="Grimwood J."/>
            <person name="Barry K."/>
            <person name="Goodstein D."/>
            <person name="Schmutz J."/>
            <person name="Leebens-Mack J."/>
            <person name="Osbourn A."/>
        </authorList>
    </citation>
    <scope>NUCLEOTIDE SEQUENCE [LARGE SCALE GENOMIC DNA]</scope>
    <source>
        <strain evidence="2">JIC</strain>
    </source>
</reference>
<evidence type="ECO:0000256" key="1">
    <source>
        <dbReference type="SAM" id="Phobius"/>
    </source>
</evidence>
<dbReference type="EMBL" id="JBDFQZ010000003">
    <property type="protein sequence ID" value="KAK9740602.1"/>
    <property type="molecule type" value="Genomic_DNA"/>
</dbReference>
<comment type="caution">
    <text evidence="2">The sequence shown here is derived from an EMBL/GenBank/DDBJ whole genome shotgun (WGS) entry which is preliminary data.</text>
</comment>
<dbReference type="InterPro" id="IPR036915">
    <property type="entry name" value="Cyclin-like_sf"/>
</dbReference>
<dbReference type="AlphaFoldDB" id="A0AAW1M5I9"/>
<organism evidence="2 3">
    <name type="scientific">Saponaria officinalis</name>
    <name type="common">Common soapwort</name>
    <name type="synonym">Lychnis saponaria</name>
    <dbReference type="NCBI Taxonomy" id="3572"/>
    <lineage>
        <taxon>Eukaryota</taxon>
        <taxon>Viridiplantae</taxon>
        <taxon>Streptophyta</taxon>
        <taxon>Embryophyta</taxon>
        <taxon>Tracheophyta</taxon>
        <taxon>Spermatophyta</taxon>
        <taxon>Magnoliopsida</taxon>
        <taxon>eudicotyledons</taxon>
        <taxon>Gunneridae</taxon>
        <taxon>Pentapetalae</taxon>
        <taxon>Caryophyllales</taxon>
        <taxon>Caryophyllaceae</taxon>
        <taxon>Caryophylleae</taxon>
        <taxon>Saponaria</taxon>
    </lineage>
</organism>
<dbReference type="SUPFAM" id="SSF47954">
    <property type="entry name" value="Cyclin-like"/>
    <property type="match status" value="2"/>
</dbReference>
<dbReference type="Gene3D" id="2.20.25.10">
    <property type="match status" value="1"/>
</dbReference>
<evidence type="ECO:0000313" key="2">
    <source>
        <dbReference type="EMBL" id="KAK9740602.1"/>
    </source>
</evidence>
<feature type="transmembrane region" description="Helical" evidence="1">
    <location>
        <begin position="100"/>
        <end position="118"/>
    </location>
</feature>
<dbReference type="PANTHER" id="PTHR48428:SF1">
    <property type="entry name" value="PLANT-SPECIFIC TFIIB-RELATED PROTEIN PTF2"/>
    <property type="match status" value="1"/>
</dbReference>
<evidence type="ECO:0000313" key="3">
    <source>
        <dbReference type="Proteomes" id="UP001443914"/>
    </source>
</evidence>
<accession>A0AAW1M5I9</accession>
<keyword evidence="1" id="KW-1133">Transmembrane helix</keyword>
<proteinExistence type="predicted"/>
<dbReference type="Proteomes" id="UP001443914">
    <property type="component" value="Unassembled WGS sequence"/>
</dbReference>
<protein>
    <submittedName>
        <fullName evidence="2">Uncharacterized protein</fullName>
    </submittedName>
</protein>
<dbReference type="CDD" id="cd00043">
    <property type="entry name" value="CYCLIN_SF"/>
    <property type="match status" value="1"/>
</dbReference>
<sequence>MAACKRCKKKALVTDYVTGNTVCSSCGIVQAFTNFQHQFSDGANYVAHGTTGSGHDYSYRERKMYEAKTVIEDIMFRLGFADSLTREVKEMVKKVTEGEYGLGNWFGVLVGAACYIVMRMKNRVLTINEVCDVVGCELYEMGRMVGRVVDFLELELPEFDVVGLLERTIKGFSGFSEVDEEKVEVMVKQGNFVVQCCIKWWLTTGRRPGPVAVAVLVFVAGVNGITVRIEEVAKEINVGIGTCKLRYKELLEALVEVAKGLPWGNDINVKNIVRNAPSVMKYMEMKSLESKVSVTKSGHKKRRVSDGYGDFDVNDVLGDGFGGGVGDETNVDVSGMENGSQPDLEAQGEVDSGECGINDLKDYKESIETVANLYSKFKADFVNHKNVNEDETHELGDGLDDPSFQFFDEWWSGKSEMCEKLFLNQLVEKDVGLNALPPSYIRGCQSVKRRREKIRAAKTRINSIRFPSAVDSLCCGIETTNDPCLSVKATSHKKRKSGRTKREKQHDSIDWEDFIIETLLLHMVEEEEIEKGHYKALLGLYVFKG</sequence>
<keyword evidence="3" id="KW-1185">Reference proteome</keyword>
<dbReference type="SUPFAM" id="SSF57783">
    <property type="entry name" value="Zinc beta-ribbon"/>
    <property type="match status" value="1"/>
</dbReference>
<dbReference type="PANTHER" id="PTHR48428">
    <property type="entry name" value="PLANT-SPECIFIC TFIIB-RELATED PROTEIN PTF2"/>
    <property type="match status" value="1"/>
</dbReference>
<gene>
    <name evidence="2" type="ORF">RND81_03G047100</name>
</gene>
<keyword evidence="1" id="KW-0812">Transmembrane</keyword>
<dbReference type="InterPro" id="IPR053340">
    <property type="entry name" value="PTF2"/>
</dbReference>